<accession>A0A485LV25</accession>
<name>A0A485LV25_9ZZZZ</name>
<organism evidence="1">
    <name type="scientific">anaerobic digester metagenome</name>
    <dbReference type="NCBI Taxonomy" id="1263854"/>
    <lineage>
        <taxon>unclassified sequences</taxon>
        <taxon>metagenomes</taxon>
        <taxon>ecological metagenomes</taxon>
    </lineage>
</organism>
<dbReference type="AlphaFoldDB" id="A0A485LV25"/>
<dbReference type="EMBL" id="CAADRN010000045">
    <property type="protein sequence ID" value="VFU11799.1"/>
    <property type="molecule type" value="Genomic_DNA"/>
</dbReference>
<reference evidence="1" key="1">
    <citation type="submission" date="2019-03" db="EMBL/GenBank/DDBJ databases">
        <authorList>
            <person name="Hao L."/>
        </authorList>
    </citation>
    <scope>NUCLEOTIDE SEQUENCE</scope>
</reference>
<evidence type="ECO:0000313" key="1">
    <source>
        <dbReference type="EMBL" id="VFU11799.1"/>
    </source>
</evidence>
<protein>
    <submittedName>
        <fullName evidence="1">Uncharacterized protein</fullName>
    </submittedName>
</protein>
<sequence length="47" mass="5521">MNGPAVSRKALFFFGFYGGYFSHLEKIYKIKVYTYLSTQEMNIIECD</sequence>
<gene>
    <name evidence="1" type="ORF">SCFA_1390007</name>
</gene>
<proteinExistence type="predicted"/>